<dbReference type="SUPFAM" id="SSF50998">
    <property type="entry name" value="Quinoprotein alcohol dehydrogenase-like"/>
    <property type="match status" value="1"/>
</dbReference>
<feature type="region of interest" description="Disordered" evidence="3">
    <location>
        <begin position="527"/>
        <end position="576"/>
    </location>
</feature>
<dbReference type="CDD" id="cd00160">
    <property type="entry name" value="RhoGEF"/>
    <property type="match status" value="1"/>
</dbReference>
<dbReference type="Proteomes" id="UP001151699">
    <property type="component" value="Chromosome C"/>
</dbReference>
<sequence length="854" mass="94957">MSDLVALIALDEQNMPLSDAGSDSEEETIKESKVFNWISDFEDDTRTHVVIELFNTEKSYVDSLETVVLKYLKPLKSPENAGIVDIQTVEEIFLMVPTILNVHKHFLDELKRRLDSWEPSQMVGDAFIDTFSKSTVLDAYAAFVNNWNRAKDAIRSTSATRPAFSRFLEAMAREHKGKLSLDNLLIKPVQKFPNYELLFLRLVKHTNIDHPDQKPLQNALQLVHSILLHLNCKEREALENNQRETLLRDIEGIIEGVSELVMTERQFLSFDLVSIPSGQAGRKERGFFLFSDLLVITSIKRRTGTMRKPNSCPVTLASTLDTNKYKFLTKIPIDDLEVVKAKDENVEKVRKEIDNLSKDLTKLGQIMDIASSLRIPNHQLEEIVRDLQKEVQRQLSDRQSNDTQLNILELALKTANGVQISSMEKYPVPEFISCIPIRKTRAGLQFTCAAPTLGTQKDVWVCNSDGYVGQVCVLSLFPEPTVVSCNGVCNARILCVTSIPANVEASSSTSSFVSISIEDTTRHLSACSNTNSKKSDKCSESILDSSSSSDSETDLQEKRIPTTSNRSDQTQSDEQQSTMWLGTEDGCIHVYLDNRVFVSLANGDIVVYNREGTGWNTASPNTVTVGTVSHPATKLINVHGKLWCSVQGNIKILNTSTLQVENNIKISTDGKPITNMVSSTNHVWVSVLNSANIKCFHSNSYELLQEVNLAPQVNKMLSNCDDIIRQHKAACLRVTSLLACKDMIWVGTSAGVLLTISAIPTSIGIESPIVTGIPYGHTGHVRFLTCVEYDKMDGDTKANTNRQSLPIKAKSDSTNLLIISGGDGYEDFRNSGAHPSNEVSGREDSTNHLLLWNV</sequence>
<dbReference type="AlphaFoldDB" id="A0A9Q0RWI4"/>
<dbReference type="FunFam" id="1.20.900.10:FF:000045">
    <property type="entry name" value="Uncharacterized protein, isoform C"/>
    <property type="match status" value="1"/>
</dbReference>
<dbReference type="InterPro" id="IPR000219">
    <property type="entry name" value="DH_dom"/>
</dbReference>
<evidence type="ECO:0000259" key="4">
    <source>
        <dbReference type="PROSITE" id="PS50010"/>
    </source>
</evidence>
<dbReference type="Pfam" id="PF19057">
    <property type="entry name" value="PH_19"/>
    <property type="match status" value="1"/>
</dbReference>
<reference evidence="5" key="1">
    <citation type="submission" date="2022-07" db="EMBL/GenBank/DDBJ databases">
        <authorList>
            <person name="Trinca V."/>
            <person name="Uliana J.V.C."/>
            <person name="Torres T.T."/>
            <person name="Ward R.J."/>
            <person name="Monesi N."/>
        </authorList>
    </citation>
    <scope>NUCLEOTIDE SEQUENCE</scope>
    <source>
        <strain evidence="5">HSMRA1968</strain>
        <tissue evidence="5">Whole embryos</tissue>
    </source>
</reference>
<evidence type="ECO:0000256" key="1">
    <source>
        <dbReference type="ARBA" id="ARBA00022658"/>
    </source>
</evidence>
<keyword evidence="1" id="KW-0344">Guanine-nucleotide releasing factor</keyword>
<organism evidence="5 6">
    <name type="scientific">Pseudolycoriella hygida</name>
    <dbReference type="NCBI Taxonomy" id="35572"/>
    <lineage>
        <taxon>Eukaryota</taxon>
        <taxon>Metazoa</taxon>
        <taxon>Ecdysozoa</taxon>
        <taxon>Arthropoda</taxon>
        <taxon>Hexapoda</taxon>
        <taxon>Insecta</taxon>
        <taxon>Pterygota</taxon>
        <taxon>Neoptera</taxon>
        <taxon>Endopterygota</taxon>
        <taxon>Diptera</taxon>
        <taxon>Nematocera</taxon>
        <taxon>Sciaroidea</taxon>
        <taxon>Sciaridae</taxon>
        <taxon>Pseudolycoriella</taxon>
    </lineage>
</organism>
<evidence type="ECO:0000313" key="6">
    <source>
        <dbReference type="Proteomes" id="UP001151699"/>
    </source>
</evidence>
<protein>
    <submittedName>
        <fullName evidence="5">Rho guanine nucleotide exchange factor 17</fullName>
    </submittedName>
</protein>
<dbReference type="PROSITE" id="PS50010">
    <property type="entry name" value="DH_2"/>
    <property type="match status" value="1"/>
</dbReference>
<dbReference type="PANTHER" id="PTHR12877:SF15">
    <property type="entry name" value="RHO GUANINE NUCLEOTIDE EXCHANGE FACTOR 17"/>
    <property type="match status" value="1"/>
</dbReference>
<dbReference type="SMART" id="SM00325">
    <property type="entry name" value="RhoGEF"/>
    <property type="match status" value="1"/>
</dbReference>
<dbReference type="SUPFAM" id="SSF48065">
    <property type="entry name" value="DBL homology domain (DH-domain)"/>
    <property type="match status" value="1"/>
</dbReference>
<feature type="domain" description="DH" evidence="4">
    <location>
        <begin position="45"/>
        <end position="233"/>
    </location>
</feature>
<keyword evidence="2" id="KW-0175">Coiled coil</keyword>
<evidence type="ECO:0000313" key="5">
    <source>
        <dbReference type="EMBL" id="KAJ6636760.1"/>
    </source>
</evidence>
<dbReference type="GO" id="GO:0030036">
    <property type="term" value="P:actin cytoskeleton organization"/>
    <property type="evidence" value="ECO:0007669"/>
    <property type="project" value="TreeGrafter"/>
</dbReference>
<dbReference type="PANTHER" id="PTHR12877">
    <property type="entry name" value="RHO GUANINE NUCLEOTIDE EXCHANGE FACTOR"/>
    <property type="match status" value="1"/>
</dbReference>
<name>A0A9Q0RWI4_9DIPT</name>
<dbReference type="InterPro" id="IPR011993">
    <property type="entry name" value="PH-like_dom_sf"/>
</dbReference>
<comment type="caution">
    <text evidence="5">The sequence shown here is derived from an EMBL/GenBank/DDBJ whole genome shotgun (WGS) entry which is preliminary data.</text>
</comment>
<dbReference type="Gene3D" id="2.30.29.30">
    <property type="entry name" value="Pleckstrin-homology domain (PH domain)/Phosphotyrosine-binding domain (PTB)"/>
    <property type="match status" value="1"/>
</dbReference>
<dbReference type="SUPFAM" id="SSF50729">
    <property type="entry name" value="PH domain-like"/>
    <property type="match status" value="1"/>
</dbReference>
<dbReference type="GO" id="GO:0005085">
    <property type="term" value="F:guanyl-nucleotide exchange factor activity"/>
    <property type="evidence" value="ECO:0007669"/>
    <property type="project" value="UniProtKB-KW"/>
</dbReference>
<accession>A0A9Q0RWI4</accession>
<dbReference type="InterPro" id="IPR039919">
    <property type="entry name" value="ARHGEF10/ARHGEF17"/>
</dbReference>
<dbReference type="EMBL" id="WJQU01000004">
    <property type="protein sequence ID" value="KAJ6636760.1"/>
    <property type="molecule type" value="Genomic_DNA"/>
</dbReference>
<feature type="compositionally biased region" description="Low complexity" evidence="3">
    <location>
        <begin position="540"/>
        <end position="550"/>
    </location>
</feature>
<dbReference type="Gene3D" id="1.20.900.10">
    <property type="entry name" value="Dbl homology (DH) domain"/>
    <property type="match status" value="1"/>
</dbReference>
<dbReference type="Pfam" id="PF19056">
    <property type="entry name" value="WD40_2"/>
    <property type="match status" value="1"/>
</dbReference>
<dbReference type="InterPro" id="IPR011047">
    <property type="entry name" value="Quinoprotein_ADH-like_sf"/>
</dbReference>
<dbReference type="OrthoDB" id="4066896at2759"/>
<proteinExistence type="predicted"/>
<dbReference type="Pfam" id="PF00621">
    <property type="entry name" value="RhoGEF"/>
    <property type="match status" value="1"/>
</dbReference>
<evidence type="ECO:0000256" key="3">
    <source>
        <dbReference type="SAM" id="MobiDB-lite"/>
    </source>
</evidence>
<feature type="coiled-coil region" evidence="2">
    <location>
        <begin position="339"/>
        <end position="397"/>
    </location>
</feature>
<keyword evidence="6" id="KW-1185">Reference proteome</keyword>
<feature type="compositionally biased region" description="Low complexity" evidence="3">
    <location>
        <begin position="567"/>
        <end position="576"/>
    </location>
</feature>
<gene>
    <name evidence="5" type="primary">ARHGEF17</name>
    <name evidence="5" type="ORF">Bhyg_15355</name>
</gene>
<dbReference type="InterPro" id="IPR035899">
    <property type="entry name" value="DBL_dom_sf"/>
</dbReference>
<evidence type="ECO:0000256" key="2">
    <source>
        <dbReference type="SAM" id="Coils"/>
    </source>
</evidence>